<evidence type="ECO:0000313" key="3">
    <source>
        <dbReference type="Proteomes" id="UP000546642"/>
    </source>
</evidence>
<feature type="compositionally biased region" description="Basic and acidic residues" evidence="1">
    <location>
        <begin position="84"/>
        <end position="96"/>
    </location>
</feature>
<name>A0A7W9YD54_9ACTN</name>
<dbReference type="RefSeq" id="WP_184072260.1">
    <property type="nucleotide sequence ID" value="NZ_JACHDS010000001.1"/>
</dbReference>
<reference evidence="2 3" key="1">
    <citation type="submission" date="2020-08" db="EMBL/GenBank/DDBJ databases">
        <title>Sequencing the genomes of 1000 actinobacteria strains.</title>
        <authorList>
            <person name="Klenk H.-P."/>
        </authorList>
    </citation>
    <scope>NUCLEOTIDE SEQUENCE [LARGE SCALE GENOMIC DNA]</scope>
    <source>
        <strain evidence="2 3">DSM 46659</strain>
    </source>
</reference>
<dbReference type="EMBL" id="JACHDS010000001">
    <property type="protein sequence ID" value="MBB6169959.1"/>
    <property type="molecule type" value="Genomic_DNA"/>
</dbReference>
<proteinExistence type="predicted"/>
<sequence>MSPGNTTAARTGEEPPQPGRKSSSTVLIGAIGALSLAVAGCSTPAKEVTAHCVEDGNKGRPTPGASPDPWGTPAPGPTAAADGGGRDGQRVVDERHCKRSGGSSGVGSGYHYYYGGTVDNGRVSGGTTTRPSDAKVVTERGTVIQRGGAGGRGGSGWGG</sequence>
<dbReference type="AlphaFoldDB" id="A0A7W9YD54"/>
<evidence type="ECO:0000313" key="2">
    <source>
        <dbReference type="EMBL" id="MBB6169959.1"/>
    </source>
</evidence>
<organism evidence="2 3">
    <name type="scientific">Nocardiopsis mwathae</name>
    <dbReference type="NCBI Taxonomy" id="1472723"/>
    <lineage>
        <taxon>Bacteria</taxon>
        <taxon>Bacillati</taxon>
        <taxon>Actinomycetota</taxon>
        <taxon>Actinomycetes</taxon>
        <taxon>Streptosporangiales</taxon>
        <taxon>Nocardiopsidaceae</taxon>
        <taxon>Nocardiopsis</taxon>
    </lineage>
</organism>
<protein>
    <submittedName>
        <fullName evidence="2">Uncharacterized protein</fullName>
    </submittedName>
</protein>
<feature type="region of interest" description="Disordered" evidence="1">
    <location>
        <begin position="1"/>
        <end position="25"/>
    </location>
</feature>
<accession>A0A7W9YD54</accession>
<comment type="caution">
    <text evidence="2">The sequence shown here is derived from an EMBL/GenBank/DDBJ whole genome shotgun (WGS) entry which is preliminary data.</text>
</comment>
<feature type="compositionally biased region" description="Pro residues" evidence="1">
    <location>
        <begin position="64"/>
        <end position="76"/>
    </location>
</feature>
<evidence type="ECO:0000256" key="1">
    <source>
        <dbReference type="SAM" id="MobiDB-lite"/>
    </source>
</evidence>
<gene>
    <name evidence="2" type="ORF">HNR23_000019</name>
</gene>
<feature type="region of interest" description="Disordered" evidence="1">
    <location>
        <begin position="52"/>
        <end position="111"/>
    </location>
</feature>
<keyword evidence="3" id="KW-1185">Reference proteome</keyword>
<dbReference type="Proteomes" id="UP000546642">
    <property type="component" value="Unassembled WGS sequence"/>
</dbReference>